<organism evidence="2 3">
    <name type="scientific">Azospirillum argentinense</name>
    <dbReference type="NCBI Taxonomy" id="2970906"/>
    <lineage>
        <taxon>Bacteria</taxon>
        <taxon>Pseudomonadati</taxon>
        <taxon>Pseudomonadota</taxon>
        <taxon>Alphaproteobacteria</taxon>
        <taxon>Rhodospirillales</taxon>
        <taxon>Azospirillaceae</taxon>
        <taxon>Azospirillum</taxon>
    </lineage>
</organism>
<gene>
    <name evidence="2" type="ORF">ACJ41P_20870</name>
</gene>
<dbReference type="Proteomes" id="UP001628281">
    <property type="component" value="Unassembled WGS sequence"/>
</dbReference>
<accession>A0ABW8VB65</accession>
<keyword evidence="3" id="KW-1185">Reference proteome</keyword>
<dbReference type="PRINTS" id="PR01994">
    <property type="entry name" value="ANTIREPRESSR"/>
</dbReference>
<evidence type="ECO:0000313" key="3">
    <source>
        <dbReference type="Proteomes" id="UP001628281"/>
    </source>
</evidence>
<comment type="caution">
    <text evidence="2">The sequence shown here is derived from an EMBL/GenBank/DDBJ whole genome shotgun (WGS) entry which is preliminary data.</text>
</comment>
<reference evidence="2 3" key="1">
    <citation type="submission" date="2024-11" db="EMBL/GenBank/DDBJ databases">
        <title>Draft genome sequences of two bacteria associated to sugarcane roots in Colombia.</title>
        <authorList>
            <person name="Pardo-Diaz S."/>
            <person name="Masmela-Mendoza J."/>
            <person name="Delgadillo-Duran P."/>
            <person name="Bautista E.J."/>
            <person name="Rojas-Tapias D.F."/>
        </authorList>
    </citation>
    <scope>NUCLEOTIDE SEQUENCE [LARGE SCALE GENOMIC DNA]</scope>
    <source>
        <strain evidence="2 3">Ap18</strain>
    </source>
</reference>
<proteinExistence type="predicted"/>
<protein>
    <submittedName>
        <fullName evidence="2">Phage antirepressor N-terminal domain-containing protein</fullName>
    </submittedName>
</protein>
<dbReference type="InterPro" id="IPR018875">
    <property type="entry name" value="Antirepressor_Ant_N"/>
</dbReference>
<dbReference type="Pfam" id="PF10547">
    <property type="entry name" value="P22_AR_N"/>
    <property type="match status" value="1"/>
</dbReference>
<dbReference type="EMBL" id="JBJLSN010000034">
    <property type="protein sequence ID" value="MFL7903601.1"/>
    <property type="molecule type" value="Genomic_DNA"/>
</dbReference>
<feature type="domain" description="Antirepressor protein ant N-terminal" evidence="1">
    <location>
        <begin position="8"/>
        <end position="124"/>
    </location>
</feature>
<evidence type="ECO:0000259" key="1">
    <source>
        <dbReference type="Pfam" id="PF10547"/>
    </source>
</evidence>
<dbReference type="RefSeq" id="WP_407824960.1">
    <property type="nucleotide sequence ID" value="NZ_JBJLSN010000034.1"/>
</dbReference>
<sequence length="206" mass="22607">MNAADLTTVPFHGATLVAVRGDTDATTLVAMKPVSEGMRLSWQPQHRKLLGHPVLSGCIINLMMQMPGDDQAREWVFLPLNRLNFWLATIHPNKVPDEGARAKIIEYQTECADALYQHFFAKSAQAKRSRAEEEARQRIIAQTRSVNAVAGLLAEVRRCMGARIAAEAAPALLQKVGVTLSGQIVPDPMLQPDLFETSGSPNTRPN</sequence>
<evidence type="ECO:0000313" key="2">
    <source>
        <dbReference type="EMBL" id="MFL7903601.1"/>
    </source>
</evidence>
<name>A0ABW8VB65_9PROT</name>